<dbReference type="Pfam" id="PF13439">
    <property type="entry name" value="Glyco_transf_4"/>
    <property type="match status" value="1"/>
</dbReference>
<sequence length="373" mass="40531">MKIAVIGHVRFPIARPFMGGMEAHCWHLCRGLRARGHDVTLFAAGDSDWGGKVEAVVDVHYDREFPWHKWHGTPELTGHLDAAFERILPRLAEGGFDVVHNNSLHRFPPRFAARHRIPMVTSLHVPPFDVLKRAVADGGAPWSLFTTCSQRQLGAWFDDAEAPFARVVPNGIDLADWPFCPEGDGTAVWMGRITPTKGTHLAAQAAKIADIPLRIYGTIEDQGYFDTEIAPLLGGGVQYGGHLQGADLTDAIARASVLLFTPLWDEPFGLAAIEAMACGLPIAAVENGAIREVAGDVARYAGADAGELAEALRTAIGISRSAARKRVERLFTVERMLGAYEGLYGRAVESVDHGFEVPLFEAFKLPCVGHTLS</sequence>
<dbReference type="GO" id="GO:0043750">
    <property type="term" value="F:phosphatidylinositol alpha-mannosyltransferase activity"/>
    <property type="evidence" value="ECO:0007669"/>
    <property type="project" value="UniProtKB-EC"/>
</dbReference>
<keyword evidence="3" id="KW-0328">Glycosyltransferase</keyword>
<feature type="domain" description="Glycosyl transferase family 1" evidence="1">
    <location>
        <begin position="182"/>
        <end position="314"/>
    </location>
</feature>
<dbReference type="SUPFAM" id="SSF53756">
    <property type="entry name" value="UDP-Glycosyltransferase/glycogen phosphorylase"/>
    <property type="match status" value="1"/>
</dbReference>
<dbReference type="AlphaFoldDB" id="A0AAX3AHD5"/>
<dbReference type="PANTHER" id="PTHR12526">
    <property type="entry name" value="GLYCOSYLTRANSFERASE"/>
    <property type="match status" value="1"/>
</dbReference>
<dbReference type="EC" id="2.4.1.345" evidence="3"/>
<gene>
    <name evidence="3" type="primary">pimA</name>
    <name evidence="3" type="ORF">DSM110277_03758</name>
</gene>
<evidence type="ECO:0000259" key="2">
    <source>
        <dbReference type="Pfam" id="PF13439"/>
    </source>
</evidence>
<dbReference type="Proteomes" id="UP000830781">
    <property type="component" value="Plasmid pDSM110277_e"/>
</dbReference>
<dbReference type="InterPro" id="IPR001296">
    <property type="entry name" value="Glyco_trans_1"/>
</dbReference>
<organism evidence="3 4">
    <name type="scientific">Sulfitobacter pontiacus</name>
    <dbReference type="NCBI Taxonomy" id="60137"/>
    <lineage>
        <taxon>Bacteria</taxon>
        <taxon>Pseudomonadati</taxon>
        <taxon>Pseudomonadota</taxon>
        <taxon>Alphaproteobacteria</taxon>
        <taxon>Rhodobacterales</taxon>
        <taxon>Roseobacteraceae</taxon>
        <taxon>Sulfitobacter</taxon>
    </lineage>
</organism>
<keyword evidence="3" id="KW-0614">Plasmid</keyword>
<accession>A0AAX3AHD5</accession>
<name>A0AAX3AHD5_9RHOB</name>
<dbReference type="EMBL" id="CP084964">
    <property type="protein sequence ID" value="UOA25304.1"/>
    <property type="molecule type" value="Genomic_DNA"/>
</dbReference>
<geneLocation type="plasmid" evidence="3 4">
    <name>pDSM110277_e</name>
</geneLocation>
<keyword evidence="4" id="KW-1185">Reference proteome</keyword>
<dbReference type="Pfam" id="PF00534">
    <property type="entry name" value="Glycos_transf_1"/>
    <property type="match status" value="1"/>
</dbReference>
<evidence type="ECO:0000313" key="4">
    <source>
        <dbReference type="Proteomes" id="UP000830781"/>
    </source>
</evidence>
<keyword evidence="3" id="KW-0808">Transferase</keyword>
<dbReference type="InterPro" id="IPR028098">
    <property type="entry name" value="Glyco_trans_4-like_N"/>
</dbReference>
<protein>
    <submittedName>
        <fullName evidence="3">Phosphatidyl-myo-inositol mannosyltransferase</fullName>
        <ecNumber evidence="3">2.4.1.345</ecNumber>
    </submittedName>
</protein>
<dbReference type="RefSeq" id="WP_243252223.1">
    <property type="nucleotide sequence ID" value="NZ_CP084964.1"/>
</dbReference>
<feature type="domain" description="Glycosyltransferase subfamily 4-like N-terminal" evidence="2">
    <location>
        <begin position="18"/>
        <end position="175"/>
    </location>
</feature>
<reference evidence="4" key="1">
    <citation type="journal article" date="2022" name="Microorganisms">
        <title>Beyond the ABCs#Discovery of Three New Plasmid Types in Rhodobacterales (RepQ, RepY, RepW).</title>
        <authorList>
            <person name="Freese H.M."/>
            <person name="Ringel V."/>
            <person name="Overmann J."/>
            <person name="Petersen J."/>
        </authorList>
    </citation>
    <scope>NUCLEOTIDE SEQUENCE [LARGE SCALE GENOMIC DNA]</scope>
    <source>
        <strain evidence="4">DSM 110277</strain>
        <plasmid evidence="4">pDSM110277_e</plasmid>
    </source>
</reference>
<evidence type="ECO:0000259" key="1">
    <source>
        <dbReference type="Pfam" id="PF00534"/>
    </source>
</evidence>
<dbReference type="PANTHER" id="PTHR12526:SF595">
    <property type="entry name" value="BLL5217 PROTEIN"/>
    <property type="match status" value="1"/>
</dbReference>
<proteinExistence type="predicted"/>
<evidence type="ECO:0000313" key="3">
    <source>
        <dbReference type="EMBL" id="UOA25304.1"/>
    </source>
</evidence>
<dbReference type="Gene3D" id="3.40.50.2000">
    <property type="entry name" value="Glycogen Phosphorylase B"/>
    <property type="match status" value="2"/>
</dbReference>